<gene>
    <name evidence="1" type="ORF">KUCAC02_009845</name>
</gene>
<evidence type="ECO:0000313" key="2">
    <source>
        <dbReference type="Proteomes" id="UP001057452"/>
    </source>
</evidence>
<reference evidence="1" key="1">
    <citation type="submission" date="2022-05" db="EMBL/GenBank/DDBJ databases">
        <title>Chromosome-level genome of Chaenocephalus aceratus.</title>
        <authorList>
            <person name="Park H."/>
        </authorList>
    </citation>
    <scope>NUCLEOTIDE SEQUENCE</scope>
    <source>
        <strain evidence="1">KU_202001</strain>
    </source>
</reference>
<protein>
    <submittedName>
        <fullName evidence="1">Uncharacterized protein</fullName>
    </submittedName>
</protein>
<keyword evidence="2" id="KW-1185">Reference proteome</keyword>
<accession>A0ACB9VYT0</accession>
<proteinExistence type="predicted"/>
<organism evidence="1 2">
    <name type="scientific">Chaenocephalus aceratus</name>
    <name type="common">Blackfin icefish</name>
    <name type="synonym">Chaenichthys aceratus</name>
    <dbReference type="NCBI Taxonomy" id="36190"/>
    <lineage>
        <taxon>Eukaryota</taxon>
        <taxon>Metazoa</taxon>
        <taxon>Chordata</taxon>
        <taxon>Craniata</taxon>
        <taxon>Vertebrata</taxon>
        <taxon>Euteleostomi</taxon>
        <taxon>Actinopterygii</taxon>
        <taxon>Neopterygii</taxon>
        <taxon>Teleostei</taxon>
        <taxon>Neoteleostei</taxon>
        <taxon>Acanthomorphata</taxon>
        <taxon>Eupercaria</taxon>
        <taxon>Perciformes</taxon>
        <taxon>Notothenioidei</taxon>
        <taxon>Channichthyidae</taxon>
        <taxon>Chaenocephalus</taxon>
    </lineage>
</organism>
<dbReference type="Proteomes" id="UP001057452">
    <property type="component" value="Chromosome 21"/>
</dbReference>
<name>A0ACB9VYT0_CHAAC</name>
<dbReference type="EMBL" id="CM043805">
    <property type="protein sequence ID" value="KAI4805219.1"/>
    <property type="molecule type" value="Genomic_DNA"/>
</dbReference>
<sequence>MRRNIMFRALEPQHVEEHWIVGSQCEEDAEKALLIAAPIEWEWRGEDGMAPCSPDLTWAAVRVTDTTTLADLGHMLVEEWDAIPQQSVSRLVTARGGQAVVAVFGSSTRY</sequence>
<comment type="caution">
    <text evidence="1">The sequence shown here is derived from an EMBL/GenBank/DDBJ whole genome shotgun (WGS) entry which is preliminary data.</text>
</comment>
<evidence type="ECO:0000313" key="1">
    <source>
        <dbReference type="EMBL" id="KAI4805219.1"/>
    </source>
</evidence>